<dbReference type="EMBL" id="JAUSWA010000078">
    <property type="protein sequence ID" value="MDQ0497370.1"/>
    <property type="molecule type" value="Genomic_DNA"/>
</dbReference>
<accession>A0ABU0L7Y3</accession>
<sequence>MDFSEAFVSGLALEVGNIEGLEKTLRGFRDDIAEMRGDLFNGLIVNATFDPVLGI</sequence>
<name>A0ABU0L7Y3_9BACL</name>
<keyword evidence="2" id="KW-1185">Reference proteome</keyword>
<proteinExistence type="predicted"/>
<evidence type="ECO:0000313" key="2">
    <source>
        <dbReference type="Proteomes" id="UP001242811"/>
    </source>
</evidence>
<comment type="caution">
    <text evidence="1">The sequence shown here is derived from an EMBL/GenBank/DDBJ whole genome shotgun (WGS) entry which is preliminary data.</text>
</comment>
<gene>
    <name evidence="1" type="ORF">QOZ95_005611</name>
</gene>
<reference evidence="1 2" key="1">
    <citation type="submission" date="2023-07" db="EMBL/GenBank/DDBJ databases">
        <title>Genomic Encyclopedia of Type Strains, Phase IV (KMG-IV): sequencing the most valuable type-strain genomes for metagenomic binning, comparative biology and taxonomic classification.</title>
        <authorList>
            <person name="Goeker M."/>
        </authorList>
    </citation>
    <scope>NUCLEOTIDE SEQUENCE [LARGE SCALE GENOMIC DNA]</scope>
    <source>
        <strain evidence="1 2">DSM 14914</strain>
    </source>
</reference>
<organism evidence="1 2">
    <name type="scientific">Paenibacillus brasilensis</name>
    <dbReference type="NCBI Taxonomy" id="128574"/>
    <lineage>
        <taxon>Bacteria</taxon>
        <taxon>Bacillati</taxon>
        <taxon>Bacillota</taxon>
        <taxon>Bacilli</taxon>
        <taxon>Bacillales</taxon>
        <taxon>Paenibacillaceae</taxon>
        <taxon>Paenibacillus</taxon>
    </lineage>
</organism>
<protein>
    <submittedName>
        <fullName evidence="1">Uncharacterized protein</fullName>
    </submittedName>
</protein>
<evidence type="ECO:0000313" key="1">
    <source>
        <dbReference type="EMBL" id="MDQ0497370.1"/>
    </source>
</evidence>
<dbReference type="Proteomes" id="UP001242811">
    <property type="component" value="Unassembled WGS sequence"/>
</dbReference>